<dbReference type="STRING" id="341454.A0A4S2N0S2"/>
<name>A0A4S2N0S2_9PEZI</name>
<feature type="transmembrane region" description="Helical" evidence="2">
    <location>
        <begin position="553"/>
        <end position="574"/>
    </location>
</feature>
<dbReference type="Proteomes" id="UP000298138">
    <property type="component" value="Unassembled WGS sequence"/>
</dbReference>
<keyword evidence="2" id="KW-0812">Transmembrane</keyword>
<reference evidence="3 4" key="1">
    <citation type="submission" date="2019-04" db="EMBL/GenBank/DDBJ databases">
        <title>Comparative genomics and transcriptomics to analyze fruiting body development in filamentous ascomycetes.</title>
        <authorList>
            <consortium name="DOE Joint Genome Institute"/>
            <person name="Lutkenhaus R."/>
            <person name="Traeger S."/>
            <person name="Breuer J."/>
            <person name="Kuo A."/>
            <person name="Lipzen A."/>
            <person name="Pangilinan J."/>
            <person name="Dilworth D."/>
            <person name="Sandor L."/>
            <person name="Poggeler S."/>
            <person name="Barry K."/>
            <person name="Grigoriev I.V."/>
            <person name="Nowrousian M."/>
        </authorList>
    </citation>
    <scope>NUCLEOTIDE SEQUENCE [LARGE SCALE GENOMIC DNA]</scope>
    <source>
        <strain evidence="3 4">CBS 389.68</strain>
    </source>
</reference>
<dbReference type="EMBL" id="ML220115">
    <property type="protein sequence ID" value="TGZ82504.1"/>
    <property type="molecule type" value="Genomic_DNA"/>
</dbReference>
<keyword evidence="4" id="KW-1185">Reference proteome</keyword>
<protein>
    <submittedName>
        <fullName evidence="3">Uncharacterized protein</fullName>
    </submittedName>
</protein>
<accession>A0A4S2N0S2</accession>
<feature type="transmembrane region" description="Helical" evidence="2">
    <location>
        <begin position="694"/>
        <end position="712"/>
    </location>
</feature>
<dbReference type="InParanoid" id="A0A4S2N0S2"/>
<feature type="region of interest" description="Disordered" evidence="1">
    <location>
        <begin position="1"/>
        <end position="20"/>
    </location>
</feature>
<dbReference type="Pfam" id="PF11915">
    <property type="entry name" value="DUF3433"/>
    <property type="match status" value="2"/>
</dbReference>
<feature type="transmembrane region" description="Helical" evidence="2">
    <location>
        <begin position="378"/>
        <end position="398"/>
    </location>
</feature>
<feature type="transmembrane region" description="Helical" evidence="2">
    <location>
        <begin position="667"/>
        <end position="688"/>
    </location>
</feature>
<dbReference type="OrthoDB" id="3248909at2759"/>
<proteinExistence type="predicted"/>
<gene>
    <name evidence="3" type="ORF">EX30DRAFT_370589</name>
</gene>
<keyword evidence="2" id="KW-0472">Membrane</keyword>
<feature type="region of interest" description="Disordered" evidence="1">
    <location>
        <begin position="26"/>
        <end position="96"/>
    </location>
</feature>
<feature type="transmembrane region" description="Helical" evidence="2">
    <location>
        <begin position="497"/>
        <end position="521"/>
    </location>
</feature>
<feature type="transmembrane region" description="Helical" evidence="2">
    <location>
        <begin position="758"/>
        <end position="779"/>
    </location>
</feature>
<dbReference type="InterPro" id="IPR021840">
    <property type="entry name" value="DUF3433"/>
</dbReference>
<feature type="compositionally biased region" description="Polar residues" evidence="1">
    <location>
        <begin position="68"/>
        <end position="79"/>
    </location>
</feature>
<dbReference type="AlphaFoldDB" id="A0A4S2N0S2"/>
<dbReference type="PANTHER" id="PTHR37544">
    <property type="entry name" value="SPRAY-RELATED"/>
    <property type="match status" value="1"/>
</dbReference>
<evidence type="ECO:0000256" key="2">
    <source>
        <dbReference type="SAM" id="Phobius"/>
    </source>
</evidence>
<sequence>MPFTTARITTLEDDGPYDANQFAYQDWDRVESPTSYAPPHRIPEHPHEEPQASLSTGFDPNYPFSPAVPSTSGGFSRQPPQAGGRPSGVRFEDSAYHRDEIVSPENAYPTGRRNHIWSPVSPPAHQETFASRYQQNSGSDPISSPPFEYAQQTTTRDFATESPGLNRSSLYSIPIAPPPPDIPTINEDTAYDGARISMATETNRDYNRWSAYSEFGRRATVNRSGSIRRLGTRLVSSVSRSGNRSSLSRFATRRRNRDSLNDDIRNSGIDYMELGNVEEGKEDFDPIEVDISSFGPEFVAPTAAVLAMKENNFNDEKAYTGTGEAVDLSNLVGWDDFSDTDSIAPATRAGTFEVAKQSYYFPPDRDVPNWKPIALRNWFLILLILSTIALLIATEVLYRLSDNNRIREDGRPGLFSYKDITKLPTIQFAVWKYVPTIIGVIYGIVWKVTDEGVKRGEPYYQLTKGTTGALAAESLNIEYHTLWAPFVPISAFKHKQFIVVAASTISFLASGVVPILLSVMIRVHPNQKTRKKMIQEQNLEENDIEKNLVVDVLFTRSLEAFLGIILILACYTLFKLSTRKSGLLWDPSGIAGVAAMANKSHILHDFKDLDLATEEQIHQQLNKRTYILHRGVLWHAQSLRESERDHAAPKALNPHPLLLRKKGMMPFIGFNLFILIMLPLCVYIPTLNVVIDKAPWVITGISIFIKTVWELVEKDLRMLEPWWILYRRYAPSTVLTLDYTATIPGAIVIKALMNRHMLLAWVTTVTLMIEVLTVVLGSLDTEGGEESVLSSTLSFALAIVILVILMSTCFLVIHQRGKAFLPRQPGTISSVLAFIYMSHWITELDGTENKSTAERQAKLAKTGKKYGFGWYRGRDGKRHLGVEHEQLLEDYKFRVDPRKAVVDGPLGGYDVYEERR</sequence>
<organism evidence="3 4">
    <name type="scientific">Ascodesmis nigricans</name>
    <dbReference type="NCBI Taxonomy" id="341454"/>
    <lineage>
        <taxon>Eukaryota</taxon>
        <taxon>Fungi</taxon>
        <taxon>Dikarya</taxon>
        <taxon>Ascomycota</taxon>
        <taxon>Pezizomycotina</taxon>
        <taxon>Pezizomycetes</taxon>
        <taxon>Pezizales</taxon>
        <taxon>Ascodesmidaceae</taxon>
        <taxon>Ascodesmis</taxon>
    </lineage>
</organism>
<keyword evidence="2" id="KW-1133">Transmembrane helix</keyword>
<feature type="transmembrane region" description="Helical" evidence="2">
    <location>
        <begin position="791"/>
        <end position="813"/>
    </location>
</feature>
<evidence type="ECO:0000313" key="4">
    <source>
        <dbReference type="Proteomes" id="UP000298138"/>
    </source>
</evidence>
<evidence type="ECO:0000313" key="3">
    <source>
        <dbReference type="EMBL" id="TGZ82504.1"/>
    </source>
</evidence>
<dbReference type="PANTHER" id="PTHR37544:SF3">
    <property type="entry name" value="SPRAY"/>
    <property type="match status" value="1"/>
</dbReference>
<evidence type="ECO:0000256" key="1">
    <source>
        <dbReference type="SAM" id="MobiDB-lite"/>
    </source>
</evidence>
<feature type="compositionally biased region" description="Basic and acidic residues" evidence="1">
    <location>
        <begin position="41"/>
        <end position="50"/>
    </location>
</feature>